<feature type="compositionally biased region" description="Basic residues" evidence="8">
    <location>
        <begin position="277"/>
        <end position="291"/>
    </location>
</feature>
<dbReference type="EMBL" id="HBKP01002611">
    <property type="protein sequence ID" value="CAE2202574.1"/>
    <property type="molecule type" value="Transcribed_RNA"/>
</dbReference>
<dbReference type="PANTHER" id="PTHR23142">
    <property type="entry name" value="PRE-MRNA-SPLICING FACTOR 38A-RELATED"/>
    <property type="match status" value="1"/>
</dbReference>
<sequence length="352" mass="41974">MKIWNNSTKMNLPQAFYINIQSNMYFKNLVRFKTYHEVLHEIRKEAKNLEPRIKGTQMPSTTWCLLFKLFTLKLTENQLTDMLDNETNPSVRAIALLYIRLTVEPKDMWDWFEPYLIDDHEIPVHSNGKTMLLGHFTAMLIEEQKFCDVLLPRIPVPIHRAMKEKLESAEKLPSPKKDVQSSRRERNDRDSRKDRNRDRDRGYNSRSPPRKRRRSRSPDRYHRRDSHRSRHDRYDRDYDDRRERSRGSRDRYDRHDRDSDDRRRDSDRYSRRDERNRRRRSPSPRSPRKQSRSPSPRTSPVQSSQPKQPNPNLEKLKELYGSDSSKSSPGKSIASSTGYGDSLGDDVVRIGF</sequence>
<keyword evidence="5 7" id="KW-0508">mRNA splicing</keyword>
<dbReference type="GO" id="GO:0005681">
    <property type="term" value="C:spliceosomal complex"/>
    <property type="evidence" value="ECO:0007669"/>
    <property type="project" value="UniProtKB-KW"/>
</dbReference>
<keyword evidence="4 7" id="KW-0747">Spliceosome</keyword>
<evidence type="ECO:0000256" key="5">
    <source>
        <dbReference type="ARBA" id="ARBA00023187"/>
    </source>
</evidence>
<gene>
    <name evidence="9" type="ORF">VSP0166_LOCUS1849</name>
</gene>
<name>A0A7S4HL59_9EUKA</name>
<comment type="function">
    <text evidence="7">Required for pre-mRNA splicing.</text>
</comment>
<reference evidence="9" key="1">
    <citation type="submission" date="2021-01" db="EMBL/GenBank/DDBJ databases">
        <authorList>
            <person name="Corre E."/>
            <person name="Pelletier E."/>
            <person name="Niang G."/>
            <person name="Scheremetjew M."/>
            <person name="Finn R."/>
            <person name="Kale V."/>
            <person name="Holt S."/>
            <person name="Cochrane G."/>
            <person name="Meng A."/>
            <person name="Brown T."/>
            <person name="Cohen L."/>
        </authorList>
    </citation>
    <scope>NUCLEOTIDE SEQUENCE</scope>
    <source>
        <strain evidence="9">DIVA3 518/3/11/1/6</strain>
    </source>
</reference>
<evidence type="ECO:0000256" key="8">
    <source>
        <dbReference type="SAM" id="MobiDB-lite"/>
    </source>
</evidence>
<evidence type="ECO:0000256" key="3">
    <source>
        <dbReference type="ARBA" id="ARBA00022664"/>
    </source>
</evidence>
<proteinExistence type="inferred from homology"/>
<dbReference type="Pfam" id="PF03371">
    <property type="entry name" value="PRP38"/>
    <property type="match status" value="1"/>
</dbReference>
<dbReference type="InterPro" id="IPR005037">
    <property type="entry name" value="PRP38"/>
</dbReference>
<protein>
    <recommendedName>
        <fullName evidence="7">Pre-mRNA-splicing factor 38</fullName>
    </recommendedName>
</protein>
<feature type="compositionally biased region" description="Basic and acidic residues" evidence="8">
    <location>
        <begin position="165"/>
        <end position="203"/>
    </location>
</feature>
<organism evidence="9">
    <name type="scientific">Vannella robusta</name>
    <dbReference type="NCBI Taxonomy" id="1487602"/>
    <lineage>
        <taxon>Eukaryota</taxon>
        <taxon>Amoebozoa</taxon>
        <taxon>Discosea</taxon>
        <taxon>Flabellinia</taxon>
        <taxon>Vannellidae</taxon>
        <taxon>Vannella</taxon>
    </lineage>
</organism>
<accession>A0A7S4HL59</accession>
<feature type="compositionally biased region" description="Basic and acidic residues" evidence="8">
    <location>
        <begin position="232"/>
        <end position="276"/>
    </location>
</feature>
<dbReference type="GO" id="GO:0000398">
    <property type="term" value="P:mRNA splicing, via spliceosome"/>
    <property type="evidence" value="ECO:0007669"/>
    <property type="project" value="UniProtKB-UniRule"/>
</dbReference>
<evidence type="ECO:0000256" key="6">
    <source>
        <dbReference type="ARBA" id="ARBA00023242"/>
    </source>
</evidence>
<feature type="compositionally biased region" description="Low complexity" evidence="8">
    <location>
        <begin position="322"/>
        <end position="336"/>
    </location>
</feature>
<feature type="compositionally biased region" description="Polar residues" evidence="8">
    <location>
        <begin position="298"/>
        <end position="311"/>
    </location>
</feature>
<keyword evidence="6 7" id="KW-0539">Nucleus</keyword>
<evidence type="ECO:0000256" key="7">
    <source>
        <dbReference type="RuleBase" id="RU367025"/>
    </source>
</evidence>
<comment type="similarity">
    <text evidence="2 7">Belongs to the PRP38 family.</text>
</comment>
<evidence type="ECO:0000256" key="2">
    <source>
        <dbReference type="ARBA" id="ARBA00006164"/>
    </source>
</evidence>
<evidence type="ECO:0000256" key="4">
    <source>
        <dbReference type="ARBA" id="ARBA00022728"/>
    </source>
</evidence>
<evidence type="ECO:0000313" key="9">
    <source>
        <dbReference type="EMBL" id="CAE2202574.1"/>
    </source>
</evidence>
<keyword evidence="3 7" id="KW-0507">mRNA processing</keyword>
<comment type="subcellular location">
    <subcellularLocation>
        <location evidence="1 7">Nucleus</location>
    </subcellularLocation>
</comment>
<dbReference type="AlphaFoldDB" id="A0A7S4HL59"/>
<evidence type="ECO:0000256" key="1">
    <source>
        <dbReference type="ARBA" id="ARBA00004123"/>
    </source>
</evidence>
<feature type="region of interest" description="Disordered" evidence="8">
    <location>
        <begin position="165"/>
        <end position="352"/>
    </location>
</feature>